<evidence type="ECO:0000256" key="10">
    <source>
        <dbReference type="ARBA" id="ARBA00023136"/>
    </source>
</evidence>
<comment type="subcellular location">
    <subcellularLocation>
        <location evidence="1">Membrane</location>
        <topology evidence="1">Multi-pass membrane protein</topology>
    </subcellularLocation>
</comment>
<evidence type="ECO:0000256" key="2">
    <source>
        <dbReference type="ARBA" id="ARBA00005042"/>
    </source>
</evidence>
<comment type="catalytic activity">
    <reaction evidence="13">
        <text>a CDP-1,2-diacyl-sn-glycerol + sn-glycerol 3-phosphate = a 1,2-diacyl-sn-glycero-3-phospho-(1'-sn-glycero-3'-phosphate) + CMP + H(+)</text>
        <dbReference type="Rhea" id="RHEA:12593"/>
        <dbReference type="ChEBI" id="CHEBI:15378"/>
        <dbReference type="ChEBI" id="CHEBI:57597"/>
        <dbReference type="ChEBI" id="CHEBI:58332"/>
        <dbReference type="ChEBI" id="CHEBI:60110"/>
        <dbReference type="ChEBI" id="CHEBI:60377"/>
        <dbReference type="EC" id="2.7.8.5"/>
    </reaction>
</comment>
<dbReference type="InterPro" id="IPR004570">
    <property type="entry name" value="Phosphatidylglycerol_P_synth"/>
</dbReference>
<evidence type="ECO:0000256" key="1">
    <source>
        <dbReference type="ARBA" id="ARBA00004141"/>
    </source>
</evidence>
<dbReference type="GO" id="GO:0016020">
    <property type="term" value="C:membrane"/>
    <property type="evidence" value="ECO:0007669"/>
    <property type="project" value="UniProtKB-SubCell"/>
</dbReference>
<evidence type="ECO:0000256" key="8">
    <source>
        <dbReference type="ARBA" id="ARBA00022989"/>
    </source>
</evidence>
<evidence type="ECO:0000313" key="16">
    <source>
        <dbReference type="Proteomes" id="UP000218899"/>
    </source>
</evidence>
<dbReference type="PIRSF" id="PIRSF000847">
    <property type="entry name" value="Phos_ph_gly_syn"/>
    <property type="match status" value="1"/>
</dbReference>
<dbReference type="InterPro" id="IPR043130">
    <property type="entry name" value="CDP-OH_PTrfase_TM_dom"/>
</dbReference>
<keyword evidence="6" id="KW-0444">Lipid biosynthesis</keyword>
<keyword evidence="9" id="KW-0443">Lipid metabolism</keyword>
<protein>
    <recommendedName>
        <fullName evidence="5">CDP-diacylglycerol--glycerol-3-phosphate 3-phosphatidyltransferase</fullName>
        <ecNumber evidence="4">2.7.8.5</ecNumber>
    </recommendedName>
</protein>
<dbReference type="InterPro" id="IPR050324">
    <property type="entry name" value="CDP-alcohol_PTase-I"/>
</dbReference>
<feature type="transmembrane region" description="Helical" evidence="14">
    <location>
        <begin position="71"/>
        <end position="90"/>
    </location>
</feature>
<keyword evidence="12" id="KW-1208">Phospholipid metabolism</keyword>
<keyword evidence="11" id="KW-0594">Phospholipid biosynthesis</keyword>
<keyword evidence="16" id="KW-1185">Reference proteome</keyword>
<feature type="transmembrane region" description="Helical" evidence="14">
    <location>
        <begin position="31"/>
        <end position="50"/>
    </location>
</feature>
<feature type="transmembrane region" description="Helical" evidence="14">
    <location>
        <begin position="127"/>
        <end position="147"/>
    </location>
</feature>
<gene>
    <name evidence="15" type="ORF">SVA_2500</name>
</gene>
<dbReference type="RefSeq" id="WP_169924074.1">
    <property type="nucleotide sequence ID" value="NZ_AP014936.1"/>
</dbReference>
<dbReference type="KEGG" id="sva:SVA_2500"/>
<comment type="similarity">
    <text evidence="3">Belongs to the CDP-alcohol phosphatidyltransferase class-I family.</text>
</comment>
<evidence type="ECO:0000256" key="5">
    <source>
        <dbReference type="ARBA" id="ARBA00014944"/>
    </source>
</evidence>
<dbReference type="Proteomes" id="UP000218899">
    <property type="component" value="Chromosome"/>
</dbReference>
<evidence type="ECO:0000256" key="13">
    <source>
        <dbReference type="ARBA" id="ARBA00048586"/>
    </source>
</evidence>
<keyword evidence="15" id="KW-0808">Transferase</keyword>
<evidence type="ECO:0000313" key="15">
    <source>
        <dbReference type="EMBL" id="BAU49048.1"/>
    </source>
</evidence>
<evidence type="ECO:0000256" key="11">
    <source>
        <dbReference type="ARBA" id="ARBA00023209"/>
    </source>
</evidence>
<evidence type="ECO:0000256" key="6">
    <source>
        <dbReference type="ARBA" id="ARBA00022516"/>
    </source>
</evidence>
<comment type="pathway">
    <text evidence="2">Phospholipid metabolism; phosphatidylglycerol biosynthesis; phosphatidylglycerol from CDP-diacylglycerol: step 1/2.</text>
</comment>
<evidence type="ECO:0000256" key="9">
    <source>
        <dbReference type="ARBA" id="ARBA00023098"/>
    </source>
</evidence>
<sequence>MNIRQLPNLITLSRIALAPAFIVLLNEGEYVLSLLLFVIAGFSDGLDGFIAKRYHCETRLGGILDPAADKILLVSAYVMLTVLGHLPFWLMVAVAFRDLLIVGGYLVYTSMYGPVQMRPSRLSKVNTLMQILLIVTVLVEQATGFGYPHAGEVLSYVVLGTTVLSGGHYLWIWVVMKEIEPVGGRGP</sequence>
<feature type="transmembrane region" description="Helical" evidence="14">
    <location>
        <begin position="153"/>
        <end position="175"/>
    </location>
</feature>
<keyword evidence="7 14" id="KW-0812">Transmembrane</keyword>
<dbReference type="Pfam" id="PF01066">
    <property type="entry name" value="CDP-OH_P_transf"/>
    <property type="match status" value="1"/>
</dbReference>
<accession>A0A1B4V6B6</accession>
<dbReference type="GO" id="GO:0046474">
    <property type="term" value="P:glycerophospholipid biosynthetic process"/>
    <property type="evidence" value="ECO:0007669"/>
    <property type="project" value="TreeGrafter"/>
</dbReference>
<dbReference type="PANTHER" id="PTHR14269:SF62">
    <property type="entry name" value="CDP-DIACYLGLYCEROL--GLYCEROL-3-PHOSPHATE 3-PHOSPHATIDYLTRANSFERASE 1, CHLOROPLASTIC"/>
    <property type="match status" value="1"/>
</dbReference>
<proteinExistence type="inferred from homology"/>
<dbReference type="PANTHER" id="PTHR14269">
    <property type="entry name" value="CDP-DIACYLGLYCEROL--GLYCEROL-3-PHOSPHATE 3-PHOSPHATIDYLTRANSFERASE-RELATED"/>
    <property type="match status" value="1"/>
</dbReference>
<dbReference type="InterPro" id="IPR000462">
    <property type="entry name" value="CDP-OH_P_trans"/>
</dbReference>
<dbReference type="AlphaFoldDB" id="A0A1B4V6B6"/>
<evidence type="ECO:0000256" key="7">
    <source>
        <dbReference type="ARBA" id="ARBA00022692"/>
    </source>
</evidence>
<dbReference type="Gene3D" id="1.20.120.1760">
    <property type="match status" value="1"/>
</dbReference>
<dbReference type="GO" id="GO:0008444">
    <property type="term" value="F:CDP-diacylglycerol-glycerol-3-phosphate 3-phosphatidyltransferase activity"/>
    <property type="evidence" value="ECO:0007669"/>
    <property type="project" value="UniProtKB-EC"/>
</dbReference>
<evidence type="ECO:0000256" key="4">
    <source>
        <dbReference type="ARBA" id="ARBA00013170"/>
    </source>
</evidence>
<keyword evidence="10 14" id="KW-0472">Membrane</keyword>
<dbReference type="EMBL" id="AP014936">
    <property type="protein sequence ID" value="BAU49048.1"/>
    <property type="molecule type" value="Genomic_DNA"/>
</dbReference>
<name>A0A1B4V6B6_9GAMM</name>
<reference evidence="15 16" key="1">
    <citation type="submission" date="2015-08" db="EMBL/GenBank/DDBJ databases">
        <title>Complete genome sequence of Sulfurifustis variabilis.</title>
        <authorList>
            <person name="Miura A."/>
            <person name="Kojima H."/>
            <person name="Fukui M."/>
        </authorList>
    </citation>
    <scope>NUCLEOTIDE SEQUENCE [LARGE SCALE GENOMIC DNA]</scope>
    <source>
        <strain evidence="16">skN76</strain>
    </source>
</reference>
<evidence type="ECO:0000256" key="12">
    <source>
        <dbReference type="ARBA" id="ARBA00023264"/>
    </source>
</evidence>
<feature type="transmembrane region" description="Helical" evidence="14">
    <location>
        <begin position="96"/>
        <end position="115"/>
    </location>
</feature>
<keyword evidence="8 14" id="KW-1133">Transmembrane helix</keyword>
<organism evidence="15 16">
    <name type="scientific">Sulfurifustis variabilis</name>
    <dbReference type="NCBI Taxonomy" id="1675686"/>
    <lineage>
        <taxon>Bacteria</taxon>
        <taxon>Pseudomonadati</taxon>
        <taxon>Pseudomonadota</taxon>
        <taxon>Gammaproteobacteria</taxon>
        <taxon>Acidiferrobacterales</taxon>
        <taxon>Acidiferrobacteraceae</taxon>
        <taxon>Sulfurifustis</taxon>
    </lineage>
</organism>
<evidence type="ECO:0000256" key="14">
    <source>
        <dbReference type="SAM" id="Phobius"/>
    </source>
</evidence>
<evidence type="ECO:0000256" key="3">
    <source>
        <dbReference type="ARBA" id="ARBA00010441"/>
    </source>
</evidence>
<dbReference type="EC" id="2.7.8.5" evidence="4"/>